<evidence type="ECO:0000313" key="2">
    <source>
        <dbReference type="Proteomes" id="UP000790377"/>
    </source>
</evidence>
<reference evidence="1" key="1">
    <citation type="journal article" date="2021" name="New Phytol.">
        <title>Evolutionary innovations through gain and loss of genes in the ectomycorrhizal Boletales.</title>
        <authorList>
            <person name="Wu G."/>
            <person name="Miyauchi S."/>
            <person name="Morin E."/>
            <person name="Kuo A."/>
            <person name="Drula E."/>
            <person name="Varga T."/>
            <person name="Kohler A."/>
            <person name="Feng B."/>
            <person name="Cao Y."/>
            <person name="Lipzen A."/>
            <person name="Daum C."/>
            <person name="Hundley H."/>
            <person name="Pangilinan J."/>
            <person name="Johnson J."/>
            <person name="Barry K."/>
            <person name="LaButti K."/>
            <person name="Ng V."/>
            <person name="Ahrendt S."/>
            <person name="Min B."/>
            <person name="Choi I.G."/>
            <person name="Park H."/>
            <person name="Plett J.M."/>
            <person name="Magnuson J."/>
            <person name="Spatafora J.W."/>
            <person name="Nagy L.G."/>
            <person name="Henrissat B."/>
            <person name="Grigoriev I.V."/>
            <person name="Yang Z.L."/>
            <person name="Xu J."/>
            <person name="Martin F.M."/>
        </authorList>
    </citation>
    <scope>NUCLEOTIDE SEQUENCE</scope>
    <source>
        <strain evidence="1">ATCC 28755</strain>
    </source>
</reference>
<keyword evidence="2" id="KW-1185">Reference proteome</keyword>
<proteinExistence type="predicted"/>
<evidence type="ECO:0000313" key="1">
    <source>
        <dbReference type="EMBL" id="KAH7906802.1"/>
    </source>
</evidence>
<dbReference type="EMBL" id="MU267973">
    <property type="protein sequence ID" value="KAH7906802.1"/>
    <property type="molecule type" value="Genomic_DNA"/>
</dbReference>
<accession>A0ACB8A1G2</accession>
<gene>
    <name evidence="1" type="ORF">BJ138DRAFT_577958</name>
</gene>
<comment type="caution">
    <text evidence="1">The sequence shown here is derived from an EMBL/GenBank/DDBJ whole genome shotgun (WGS) entry which is preliminary data.</text>
</comment>
<organism evidence="1 2">
    <name type="scientific">Hygrophoropsis aurantiaca</name>
    <dbReference type="NCBI Taxonomy" id="72124"/>
    <lineage>
        <taxon>Eukaryota</taxon>
        <taxon>Fungi</taxon>
        <taxon>Dikarya</taxon>
        <taxon>Basidiomycota</taxon>
        <taxon>Agaricomycotina</taxon>
        <taxon>Agaricomycetes</taxon>
        <taxon>Agaricomycetidae</taxon>
        <taxon>Boletales</taxon>
        <taxon>Coniophorineae</taxon>
        <taxon>Hygrophoropsidaceae</taxon>
        <taxon>Hygrophoropsis</taxon>
    </lineage>
</organism>
<name>A0ACB8A1G2_9AGAM</name>
<protein>
    <submittedName>
        <fullName evidence="1">Uncharacterized protein</fullName>
    </submittedName>
</protein>
<dbReference type="Proteomes" id="UP000790377">
    <property type="component" value="Unassembled WGS sequence"/>
</dbReference>
<sequence>MRSVLHFESLNIAHTYHLSFRRHNSRPFLCCIPSRSILFVCCENSFAVRESPRIEIRMVKTETQSTSYEIGTLLHVAYLVSWISRSMPAILWDQWKLECLLHWSFLAARSFRFTFTSARSKAIHWYLKLWLLQLCESPIYCSYNNMSSNYYRVLESAHIISVTSAVWTMTISSFNDPSLLVVFPIGADLGMVFTSLIGGITEAFFIYRLVKFSKTLAFPVLCGTLSLLTHISGIVIAGGAFKMTSGAEFVATQFKLVTVGLVSDTVCALLITGGLVYHLKKSRRRGLPQTVSAIDRLIVWSLETGLITSLTSAASVICFLTMKYNLISFGIYFVLACIYTNSLLASVYEFSAGDYPDINAKPNHVVINISRAMVRDVEDKVDEEPSGPGFLRGPSPDISRITVDV</sequence>